<reference evidence="1 2" key="1">
    <citation type="submission" date="2016-10" db="EMBL/GenBank/DDBJ databases">
        <authorList>
            <person name="de Groot N.N."/>
        </authorList>
    </citation>
    <scope>NUCLEOTIDE SEQUENCE [LARGE SCALE GENOMIC DNA]</scope>
    <source>
        <strain evidence="2">P4B,CCM 7963,CECT 7998,DSM 25260,IBRC-M 10614,KCTC 13821</strain>
    </source>
</reference>
<evidence type="ECO:0000313" key="1">
    <source>
        <dbReference type="EMBL" id="SDI01190.1"/>
    </source>
</evidence>
<accession>A0A1G8H3W0</accession>
<dbReference type="Pfam" id="PF03096">
    <property type="entry name" value="Ndr"/>
    <property type="match status" value="1"/>
</dbReference>
<keyword evidence="2" id="KW-1185">Reference proteome</keyword>
<name>A0A1G8H3W0_9BACI</name>
<dbReference type="PRINTS" id="PR00111">
    <property type="entry name" value="ABHYDROLASE"/>
</dbReference>
<dbReference type="PANTHER" id="PTHR43689:SF8">
    <property type="entry name" value="ALPHA_BETA-HYDROLASES SUPERFAMILY PROTEIN"/>
    <property type="match status" value="1"/>
</dbReference>
<dbReference type="STRING" id="930129.SAMN05216352_10492"/>
<dbReference type="EMBL" id="FNDU01000004">
    <property type="protein sequence ID" value="SDI01190.1"/>
    <property type="molecule type" value="Genomic_DNA"/>
</dbReference>
<dbReference type="OrthoDB" id="252464at2"/>
<dbReference type="AlphaFoldDB" id="A0A1G8H3W0"/>
<dbReference type="SUPFAM" id="SSF53474">
    <property type="entry name" value="alpha/beta-Hydrolases"/>
    <property type="match status" value="1"/>
</dbReference>
<dbReference type="RefSeq" id="WP_091583495.1">
    <property type="nucleotide sequence ID" value="NZ_FNDU01000004.1"/>
</dbReference>
<dbReference type="InterPro" id="IPR029058">
    <property type="entry name" value="AB_hydrolase_fold"/>
</dbReference>
<dbReference type="InterPro" id="IPR000073">
    <property type="entry name" value="AB_hydrolase_1"/>
</dbReference>
<dbReference type="InterPro" id="IPR004142">
    <property type="entry name" value="NDRG"/>
</dbReference>
<dbReference type="PANTHER" id="PTHR43689">
    <property type="entry name" value="HYDROLASE"/>
    <property type="match status" value="1"/>
</dbReference>
<dbReference type="Proteomes" id="UP000199017">
    <property type="component" value="Unassembled WGS sequence"/>
</dbReference>
<protein>
    <submittedName>
        <fullName evidence="1">Pimeloyl-ACP methyl ester carboxylesterase</fullName>
    </submittedName>
</protein>
<organism evidence="1 2">
    <name type="scientific">Alteribacillus bidgolensis</name>
    <dbReference type="NCBI Taxonomy" id="930129"/>
    <lineage>
        <taxon>Bacteria</taxon>
        <taxon>Bacillati</taxon>
        <taxon>Bacillota</taxon>
        <taxon>Bacilli</taxon>
        <taxon>Bacillales</taxon>
        <taxon>Bacillaceae</taxon>
        <taxon>Alteribacillus</taxon>
    </lineage>
</organism>
<sequence length="235" mass="26501">MEPIVLIPGTLCDEKLWEHQKRSFSHFTDVYVADISKGRSVAAMASRILDEFPTRFALAGLSLGGIVAMEIMKQQPDRVTRLALLDTNPHAAADEQIQTWKSQQRMLDNNQFDEVITHQFIPPLLHNKKSDEHTVSLIKGMCERIGLTGFSNQLYANMNRPDGMKVLSAISCPVLIAAGKQDALCSMEMHEEMADEIPHSTLIFIDNCGHLSTIDQPEALTAVMHYWLQENRREE</sequence>
<proteinExistence type="predicted"/>
<dbReference type="Gene3D" id="3.40.50.1820">
    <property type="entry name" value="alpha/beta hydrolase"/>
    <property type="match status" value="1"/>
</dbReference>
<evidence type="ECO:0000313" key="2">
    <source>
        <dbReference type="Proteomes" id="UP000199017"/>
    </source>
</evidence>
<gene>
    <name evidence="1" type="ORF">SAMN05216352_10492</name>
</gene>